<feature type="domain" description="VTT" evidence="7">
    <location>
        <begin position="156"/>
        <end position="276"/>
    </location>
</feature>
<dbReference type="InterPro" id="IPR032816">
    <property type="entry name" value="VTT_dom"/>
</dbReference>
<protein>
    <submittedName>
        <fullName evidence="8">SNARE associated Golgi protein</fullName>
    </submittedName>
</protein>
<dbReference type="EMBL" id="CABPRJ010002405">
    <property type="protein sequence ID" value="VVC45523.1"/>
    <property type="molecule type" value="Genomic_DNA"/>
</dbReference>
<dbReference type="PANTHER" id="PTHR43220">
    <property type="match status" value="1"/>
</dbReference>
<feature type="transmembrane region" description="Helical" evidence="6">
    <location>
        <begin position="254"/>
        <end position="275"/>
    </location>
</feature>
<evidence type="ECO:0000256" key="5">
    <source>
        <dbReference type="ARBA" id="ARBA00025797"/>
    </source>
</evidence>
<feature type="transmembrane region" description="Helical" evidence="6">
    <location>
        <begin position="168"/>
        <end position="194"/>
    </location>
</feature>
<reference evidence="8 9" key="1">
    <citation type="submission" date="2019-08" db="EMBL/GenBank/DDBJ databases">
        <authorList>
            <person name="Alioto T."/>
            <person name="Alioto T."/>
            <person name="Gomez Garrido J."/>
        </authorList>
    </citation>
    <scope>NUCLEOTIDE SEQUENCE [LARGE SCALE GENOMIC DNA]</scope>
</reference>
<feature type="transmembrane region" description="Helical" evidence="6">
    <location>
        <begin position="224"/>
        <end position="242"/>
    </location>
</feature>
<keyword evidence="3 6" id="KW-1133">Transmembrane helix</keyword>
<accession>A0A5E4NP51</accession>
<dbReference type="Proteomes" id="UP000325440">
    <property type="component" value="Unassembled WGS sequence"/>
</dbReference>
<evidence type="ECO:0000256" key="1">
    <source>
        <dbReference type="ARBA" id="ARBA00004141"/>
    </source>
</evidence>
<dbReference type="InterPro" id="IPR045014">
    <property type="entry name" value="TM41A/B"/>
</dbReference>
<feature type="transmembrane region" description="Helical" evidence="6">
    <location>
        <begin position="136"/>
        <end position="156"/>
    </location>
</feature>
<dbReference type="AlphaFoldDB" id="A0A5E4NP51"/>
<name>A0A5E4NP51_9HEMI</name>
<keyword evidence="9" id="KW-1185">Reference proteome</keyword>
<comment type="subcellular location">
    <subcellularLocation>
        <location evidence="1">Membrane</location>
        <topology evidence="1">Multi-pass membrane protein</topology>
    </subcellularLocation>
</comment>
<proteinExistence type="inferred from homology"/>
<dbReference type="GO" id="GO:0005789">
    <property type="term" value="C:endoplasmic reticulum membrane"/>
    <property type="evidence" value="ECO:0007669"/>
    <property type="project" value="TreeGrafter"/>
</dbReference>
<comment type="similarity">
    <text evidence="5">Belongs to the TMEM41 family.</text>
</comment>
<gene>
    <name evidence="8" type="ORF">CINCED_3A016219</name>
</gene>
<evidence type="ECO:0000256" key="6">
    <source>
        <dbReference type="SAM" id="Phobius"/>
    </source>
</evidence>
<evidence type="ECO:0000256" key="3">
    <source>
        <dbReference type="ARBA" id="ARBA00022989"/>
    </source>
</evidence>
<dbReference type="GO" id="GO:0000045">
    <property type="term" value="P:autophagosome assembly"/>
    <property type="evidence" value="ECO:0007669"/>
    <property type="project" value="TreeGrafter"/>
</dbReference>
<organism evidence="8 9">
    <name type="scientific">Cinara cedri</name>
    <dbReference type="NCBI Taxonomy" id="506608"/>
    <lineage>
        <taxon>Eukaryota</taxon>
        <taxon>Metazoa</taxon>
        <taxon>Ecdysozoa</taxon>
        <taxon>Arthropoda</taxon>
        <taxon>Hexapoda</taxon>
        <taxon>Insecta</taxon>
        <taxon>Pterygota</taxon>
        <taxon>Neoptera</taxon>
        <taxon>Paraneoptera</taxon>
        <taxon>Hemiptera</taxon>
        <taxon>Sternorrhyncha</taxon>
        <taxon>Aphidomorpha</taxon>
        <taxon>Aphidoidea</taxon>
        <taxon>Aphididae</taxon>
        <taxon>Lachninae</taxon>
        <taxon>Cinara</taxon>
    </lineage>
</organism>
<evidence type="ECO:0000313" key="8">
    <source>
        <dbReference type="EMBL" id="VVC45523.1"/>
    </source>
</evidence>
<dbReference type="OrthoDB" id="3364966at2759"/>
<evidence type="ECO:0000259" key="7">
    <source>
        <dbReference type="Pfam" id="PF09335"/>
    </source>
</evidence>
<dbReference type="PANTHER" id="PTHR43220:SF18">
    <property type="entry name" value="TRANSMEMBRANE PROTEIN 41B"/>
    <property type="match status" value="1"/>
</dbReference>
<keyword evidence="4 6" id="KW-0472">Membrane</keyword>
<evidence type="ECO:0000313" key="9">
    <source>
        <dbReference type="Proteomes" id="UP000325440"/>
    </source>
</evidence>
<evidence type="ECO:0000256" key="4">
    <source>
        <dbReference type="ARBA" id="ARBA00023136"/>
    </source>
</evidence>
<evidence type="ECO:0000256" key="2">
    <source>
        <dbReference type="ARBA" id="ARBA00022692"/>
    </source>
</evidence>
<keyword evidence="2 6" id="KW-0812">Transmembrane</keyword>
<feature type="transmembrane region" description="Helical" evidence="6">
    <location>
        <begin position="80"/>
        <end position="100"/>
    </location>
</feature>
<sequence>MEFSTSDVAASCSATAAQFGINDIQIANSINVPIIDGHITQQNMAEHQDVQNESVSTMDETMSIKPTKVENDQTMSTTKAVVALVVIFLAALFTLAYLYYNFPELTEEEKQYIKIPFNIQDAQNLGNVLEHYKDTYYSQVFTSILFCYIFLQTFAIPGSISLSILCGFLYPFLLALGIICFCSAMGACFCYLLSMTIGRRLAYRYFPDRIKTYANLVKKHNDNMFSYIMFLRITPFLPNWFINVCAPLVDVPLVPFWAGTFFGVAVPSVLAVQAGKTLHELTSTTSLWSWSSILLLAVFATLSLMPVLFKGKLRDKFD</sequence>
<feature type="transmembrane region" description="Helical" evidence="6">
    <location>
        <begin position="287"/>
        <end position="309"/>
    </location>
</feature>
<dbReference type="Pfam" id="PF09335">
    <property type="entry name" value="VTT_dom"/>
    <property type="match status" value="1"/>
</dbReference>